<feature type="domain" description="Major facilitator superfamily (MFS) profile" evidence="6">
    <location>
        <begin position="223"/>
        <end position="427"/>
    </location>
</feature>
<feature type="transmembrane region" description="Helical" evidence="5">
    <location>
        <begin position="108"/>
        <end position="133"/>
    </location>
</feature>
<evidence type="ECO:0000256" key="1">
    <source>
        <dbReference type="ARBA" id="ARBA00004651"/>
    </source>
</evidence>
<dbReference type="SUPFAM" id="SSF103473">
    <property type="entry name" value="MFS general substrate transporter"/>
    <property type="match status" value="1"/>
</dbReference>
<feature type="transmembrane region" description="Helical" evidence="5">
    <location>
        <begin position="173"/>
        <end position="194"/>
    </location>
</feature>
<evidence type="ECO:0000256" key="4">
    <source>
        <dbReference type="ARBA" id="ARBA00023136"/>
    </source>
</evidence>
<organism evidence="7 8">
    <name type="scientific">Actinokineospora globicatena</name>
    <dbReference type="NCBI Taxonomy" id="103729"/>
    <lineage>
        <taxon>Bacteria</taxon>
        <taxon>Bacillati</taxon>
        <taxon>Actinomycetota</taxon>
        <taxon>Actinomycetes</taxon>
        <taxon>Pseudonocardiales</taxon>
        <taxon>Pseudonocardiaceae</taxon>
        <taxon>Actinokineospora</taxon>
    </lineage>
</organism>
<feature type="transmembrane region" description="Helical" evidence="5">
    <location>
        <begin position="396"/>
        <end position="420"/>
    </location>
</feature>
<feature type="transmembrane region" description="Helical" evidence="5">
    <location>
        <begin position="12"/>
        <end position="33"/>
    </location>
</feature>
<feature type="transmembrane region" description="Helical" evidence="5">
    <location>
        <begin position="79"/>
        <end position="96"/>
    </location>
</feature>
<dbReference type="Pfam" id="PF13347">
    <property type="entry name" value="MFS_2"/>
    <property type="match status" value="1"/>
</dbReference>
<dbReference type="InterPro" id="IPR039672">
    <property type="entry name" value="MFS_2"/>
</dbReference>
<evidence type="ECO:0000256" key="2">
    <source>
        <dbReference type="ARBA" id="ARBA00022692"/>
    </source>
</evidence>
<dbReference type="Proteomes" id="UP001165042">
    <property type="component" value="Unassembled WGS sequence"/>
</dbReference>
<reference evidence="7" key="1">
    <citation type="submission" date="2023-02" db="EMBL/GenBank/DDBJ databases">
        <title>Actinokineospora globicatena NBRC 15670.</title>
        <authorList>
            <person name="Ichikawa N."/>
            <person name="Sato H."/>
            <person name="Tonouchi N."/>
        </authorList>
    </citation>
    <scope>NUCLEOTIDE SEQUENCE</scope>
    <source>
        <strain evidence="7">NBRC 15670</strain>
    </source>
</reference>
<feature type="transmembrane region" description="Helical" evidence="5">
    <location>
        <begin position="227"/>
        <end position="249"/>
    </location>
</feature>
<dbReference type="EMBL" id="BSSD01000002">
    <property type="protein sequence ID" value="GLW90800.1"/>
    <property type="molecule type" value="Genomic_DNA"/>
</dbReference>
<keyword evidence="3 5" id="KW-1133">Transmembrane helix</keyword>
<keyword evidence="8" id="KW-1185">Reference proteome</keyword>
<feature type="transmembrane region" description="Helical" evidence="5">
    <location>
        <begin position="351"/>
        <end position="376"/>
    </location>
</feature>
<dbReference type="AlphaFoldDB" id="A0A9W6V5U6"/>
<dbReference type="PANTHER" id="PTHR11328:SF24">
    <property type="entry name" value="MAJOR FACILITATOR SUPERFAMILY (MFS) PROFILE DOMAIN-CONTAINING PROTEIN"/>
    <property type="match status" value="1"/>
</dbReference>
<dbReference type="Gene3D" id="1.20.1250.20">
    <property type="entry name" value="MFS general substrate transporter like domains"/>
    <property type="match status" value="2"/>
</dbReference>
<name>A0A9W6V5U6_9PSEU</name>
<comment type="caution">
    <text evidence="7">The sequence shown here is derived from an EMBL/GenBank/DDBJ whole genome shotgun (WGS) entry which is preliminary data.</text>
</comment>
<accession>A0A9W6V5U6</accession>
<dbReference type="PROSITE" id="PS50850">
    <property type="entry name" value="MFS"/>
    <property type="match status" value="1"/>
</dbReference>
<feature type="transmembrane region" description="Helical" evidence="5">
    <location>
        <begin position="145"/>
        <end position="167"/>
    </location>
</feature>
<evidence type="ECO:0000313" key="7">
    <source>
        <dbReference type="EMBL" id="GLW90800.1"/>
    </source>
</evidence>
<dbReference type="RefSeq" id="WP_285609216.1">
    <property type="nucleotide sequence ID" value="NZ_BSSD01000002.1"/>
</dbReference>
<sequence length="427" mass="44271">MSVTSGIRVGYALGSLATGAFATVPGLLLLPFLTDRLAVPAAVAGVLVLLPKAWDVAFNPIAGRISDRATHRLGPRRPFLLRGGLALAALFAVMFLPPVFGTPLGDGAWVAVSFVACATAFAFFQVPYVAMAAELTDDYHDRTRLISWRVAALAVAILLCGAGAPLLRDSAGGYRLMGLAVAALIALGALGVYIGTAQAPVARVTPSGARFPELLAAVRSSRPFRTLLLAFVIQAIGIGTLLAGVDYLARVVLHDPGAQTPLFAAFVAPALLVMPLWQRVGRRWGKRRGYQAATVLFALSIAAVAFVPPMWVLVLLVALTGVAYAGLQVFPMSMLPDIITAEEKRSGAVRAGLFSGVWTAGETLGLALGPGLYGVLLAVGGYVSGGVVDQPEGARVAIVVGFSLVPAVLVGVVLPLLSFVEGEGERG</sequence>
<gene>
    <name evidence="7" type="ORF">Aglo03_16160</name>
</gene>
<feature type="transmembrane region" description="Helical" evidence="5">
    <location>
        <begin position="39"/>
        <end position="58"/>
    </location>
</feature>
<feature type="transmembrane region" description="Helical" evidence="5">
    <location>
        <begin position="261"/>
        <end position="277"/>
    </location>
</feature>
<dbReference type="GO" id="GO:0008643">
    <property type="term" value="P:carbohydrate transport"/>
    <property type="evidence" value="ECO:0007669"/>
    <property type="project" value="InterPro"/>
</dbReference>
<dbReference type="GO" id="GO:0005886">
    <property type="term" value="C:plasma membrane"/>
    <property type="evidence" value="ECO:0007669"/>
    <property type="project" value="UniProtKB-SubCell"/>
</dbReference>
<keyword evidence="2 5" id="KW-0812">Transmembrane</keyword>
<comment type="subcellular location">
    <subcellularLocation>
        <location evidence="1">Cell membrane</location>
        <topology evidence="1">Multi-pass membrane protein</topology>
    </subcellularLocation>
</comment>
<dbReference type="InterPro" id="IPR036259">
    <property type="entry name" value="MFS_trans_sf"/>
</dbReference>
<evidence type="ECO:0000256" key="5">
    <source>
        <dbReference type="SAM" id="Phobius"/>
    </source>
</evidence>
<dbReference type="InterPro" id="IPR020846">
    <property type="entry name" value="MFS_dom"/>
</dbReference>
<evidence type="ECO:0000259" key="6">
    <source>
        <dbReference type="PROSITE" id="PS50850"/>
    </source>
</evidence>
<proteinExistence type="predicted"/>
<dbReference type="GO" id="GO:0015293">
    <property type="term" value="F:symporter activity"/>
    <property type="evidence" value="ECO:0007669"/>
    <property type="project" value="InterPro"/>
</dbReference>
<dbReference type="PANTHER" id="PTHR11328">
    <property type="entry name" value="MAJOR FACILITATOR SUPERFAMILY DOMAIN-CONTAINING PROTEIN"/>
    <property type="match status" value="1"/>
</dbReference>
<keyword evidence="4 5" id="KW-0472">Membrane</keyword>
<feature type="transmembrane region" description="Helical" evidence="5">
    <location>
        <begin position="313"/>
        <end position="330"/>
    </location>
</feature>
<evidence type="ECO:0000256" key="3">
    <source>
        <dbReference type="ARBA" id="ARBA00022989"/>
    </source>
</evidence>
<evidence type="ECO:0000313" key="8">
    <source>
        <dbReference type="Proteomes" id="UP001165042"/>
    </source>
</evidence>
<protein>
    <submittedName>
        <fullName evidence="7">MFS transporter</fullName>
    </submittedName>
</protein>